<comment type="similarity">
    <text evidence="1 5">Belongs to the FliD family.</text>
</comment>
<dbReference type="Pfam" id="PF07195">
    <property type="entry name" value="FliD_C"/>
    <property type="match status" value="1"/>
</dbReference>
<protein>
    <recommendedName>
        <fullName evidence="5">Flagellar hook-associated protein 2</fullName>
        <shortName evidence="5">HAP2</shortName>
    </recommendedName>
    <alternativeName>
        <fullName evidence="5">Flagellar cap protein</fullName>
    </alternativeName>
</protein>
<reference evidence="8 9" key="1">
    <citation type="submission" date="2019-03" db="EMBL/GenBank/DDBJ databases">
        <title>Genomic Encyclopedia of Type Strains, Phase IV (KMG-IV): sequencing the most valuable type-strain genomes for metagenomic binning, comparative biology and taxonomic classification.</title>
        <authorList>
            <person name="Goeker M."/>
        </authorList>
    </citation>
    <scope>NUCLEOTIDE SEQUENCE [LARGE SCALE GENOMIC DNA]</scope>
    <source>
        <strain evidence="8 9">DSM 15969</strain>
    </source>
</reference>
<comment type="function">
    <text evidence="5">Required for morphogenesis and for the elongation of the flagellar filament by facilitating polymerization of the flagellin monomers at the tip of growing filament. Forms a capping structure, which prevents flagellin subunits (transported through the central channel of the flagellum) from leaking out without polymerization at the distal end.</text>
</comment>
<dbReference type="EMBL" id="SLUI01000018">
    <property type="protein sequence ID" value="TCL33312.1"/>
    <property type="molecule type" value="Genomic_DNA"/>
</dbReference>
<evidence type="ECO:0000256" key="1">
    <source>
        <dbReference type="ARBA" id="ARBA00009764"/>
    </source>
</evidence>
<evidence type="ECO:0000313" key="8">
    <source>
        <dbReference type="EMBL" id="TCL33312.1"/>
    </source>
</evidence>
<dbReference type="Proteomes" id="UP000295063">
    <property type="component" value="Unassembled WGS sequence"/>
</dbReference>
<evidence type="ECO:0000313" key="9">
    <source>
        <dbReference type="Proteomes" id="UP000295063"/>
    </source>
</evidence>
<dbReference type="InterPro" id="IPR010809">
    <property type="entry name" value="FliD_C"/>
</dbReference>
<evidence type="ECO:0000256" key="2">
    <source>
        <dbReference type="ARBA" id="ARBA00011255"/>
    </source>
</evidence>
<keyword evidence="8" id="KW-0966">Cell projection</keyword>
<feature type="domain" description="Flagellar hook-associated protein 2 C-terminal" evidence="7">
    <location>
        <begin position="336"/>
        <end position="618"/>
    </location>
</feature>
<comment type="subcellular location">
    <subcellularLocation>
        <location evidence="5">Secreted</location>
    </subcellularLocation>
    <subcellularLocation>
        <location evidence="5">Bacterial flagellum</location>
    </subcellularLocation>
</comment>
<keyword evidence="8" id="KW-0969">Cilium</keyword>
<feature type="domain" description="Flagellar hook-associated protein 2 N-terminal" evidence="6">
    <location>
        <begin position="23"/>
        <end position="124"/>
    </location>
</feature>
<gene>
    <name evidence="8" type="ORF">EV210_11885</name>
</gene>
<evidence type="ECO:0000256" key="4">
    <source>
        <dbReference type="ARBA" id="ARBA00023143"/>
    </source>
</evidence>
<dbReference type="OrthoDB" id="9776025at2"/>
<evidence type="ECO:0000256" key="5">
    <source>
        <dbReference type="RuleBase" id="RU362066"/>
    </source>
</evidence>
<keyword evidence="4 5" id="KW-0975">Bacterial flagellum</keyword>
<organism evidence="8 9">
    <name type="scientific">Anaerospora hongkongensis</name>
    <dbReference type="NCBI Taxonomy" id="244830"/>
    <lineage>
        <taxon>Bacteria</taxon>
        <taxon>Bacillati</taxon>
        <taxon>Bacillota</taxon>
        <taxon>Negativicutes</taxon>
        <taxon>Selenomonadales</taxon>
        <taxon>Sporomusaceae</taxon>
        <taxon>Anaerospora</taxon>
    </lineage>
</organism>
<accession>A0A4R1PRT9</accession>
<evidence type="ECO:0000259" key="7">
    <source>
        <dbReference type="Pfam" id="PF07195"/>
    </source>
</evidence>
<dbReference type="InterPro" id="IPR040026">
    <property type="entry name" value="FliD"/>
</dbReference>
<keyword evidence="9" id="KW-1185">Reference proteome</keyword>
<dbReference type="GO" id="GO:0007155">
    <property type="term" value="P:cell adhesion"/>
    <property type="evidence" value="ECO:0007669"/>
    <property type="project" value="InterPro"/>
</dbReference>
<keyword evidence="8" id="KW-0282">Flagellum</keyword>
<dbReference type="GO" id="GO:0009421">
    <property type="term" value="C:bacterial-type flagellum filament cap"/>
    <property type="evidence" value="ECO:0007669"/>
    <property type="project" value="InterPro"/>
</dbReference>
<dbReference type="RefSeq" id="WP_132083181.1">
    <property type="nucleotide sequence ID" value="NZ_SLUI01000018.1"/>
</dbReference>
<dbReference type="GO" id="GO:0071973">
    <property type="term" value="P:bacterial-type flagellum-dependent cell motility"/>
    <property type="evidence" value="ECO:0007669"/>
    <property type="project" value="TreeGrafter"/>
</dbReference>
<dbReference type="PANTHER" id="PTHR30288">
    <property type="entry name" value="FLAGELLAR CAP/ASSEMBLY PROTEIN FLID"/>
    <property type="match status" value="1"/>
</dbReference>
<keyword evidence="5" id="KW-0964">Secreted</keyword>
<dbReference type="Pfam" id="PF02465">
    <property type="entry name" value="FliD_N"/>
    <property type="match status" value="1"/>
</dbReference>
<dbReference type="InterPro" id="IPR003481">
    <property type="entry name" value="FliD_N"/>
</dbReference>
<keyword evidence="3 5" id="KW-0175">Coiled coil</keyword>
<comment type="subunit">
    <text evidence="2 5">Homopentamer.</text>
</comment>
<evidence type="ECO:0000256" key="3">
    <source>
        <dbReference type="ARBA" id="ARBA00023054"/>
    </source>
</evidence>
<feature type="coiled-coil region" evidence="5">
    <location>
        <begin position="575"/>
        <end position="602"/>
    </location>
</feature>
<evidence type="ECO:0000259" key="6">
    <source>
        <dbReference type="Pfam" id="PF02465"/>
    </source>
</evidence>
<comment type="caution">
    <text evidence="8">The sequence shown here is derived from an EMBL/GenBank/DDBJ whole genome shotgun (WGS) entry which is preliminary data.</text>
</comment>
<dbReference type="GO" id="GO:0009424">
    <property type="term" value="C:bacterial-type flagellum hook"/>
    <property type="evidence" value="ECO:0007669"/>
    <property type="project" value="UniProtKB-UniRule"/>
</dbReference>
<dbReference type="GO" id="GO:0005576">
    <property type="term" value="C:extracellular region"/>
    <property type="evidence" value="ECO:0007669"/>
    <property type="project" value="UniProtKB-SubCell"/>
</dbReference>
<proteinExistence type="inferred from homology"/>
<dbReference type="AlphaFoldDB" id="A0A4R1PRT9"/>
<dbReference type="PANTHER" id="PTHR30288:SF0">
    <property type="entry name" value="FLAGELLAR HOOK-ASSOCIATED PROTEIN 2"/>
    <property type="match status" value="1"/>
</dbReference>
<sequence>MSTSSSVTSTTVNGTTRITGLASGLDVDSIVTQLMSAEKTKLNKLQQKQQLAEWRQESYRTIITAAQEFTSKYFNTTSSSSLLSANTFIKYSVTSSSSAISASASSSASAGNHTVQVSRLATAATLTSSSSISKDVQGSAAADYSSLSGKSITLAVDGTTRTVSLSNVTDADSLQTAIDEAVGTGKLTVGTTTDGYLSITAAANSGVQKITISAPSSGTSGLTSLGFGSGATLSNRVTTTSTLETIFGDDAFNSDGQIELTINGTSFTFDKSDTLSAMMSEINSSSNAGATMKYDELSGKLTLTANEAGAGNTLVVTEGDGSSFLSSFLNTATAGVDAQVTIDGQVLTRSSNKVTVDGVTYTFSQTTDIAATVSLTQDTDAIYDTISSFVEDYNAIISSIHSALDENYDSDYPPLTDDQKEDMTDEEIEKWEKKAKVGLLANDSTLKTMLSGLRSSLIDSVPGQSVTIFTIGISTGTYDEQGKLYIDETKLKAAIESDPEGISNLFTQQSSSYAGTTSVRSLNNSQLSTRYKEEGLAYRFYDILQTNISTIRDNNGNKGLLLEKAGTENDASETSNTLTTLIDKYQEEIDKEQDRLDAKQDSLYTKYSALETYINKMNTQLSALSSYLSDSTS</sequence>
<name>A0A4R1PRT9_9FIRM</name>